<protein>
    <submittedName>
        <fullName evidence="3">TPM domain-containing protein</fullName>
    </submittedName>
</protein>
<dbReference type="EMBL" id="JAUKPO010000004">
    <property type="protein sequence ID" value="MDO1446526.1"/>
    <property type="molecule type" value="Genomic_DNA"/>
</dbReference>
<evidence type="ECO:0000313" key="4">
    <source>
        <dbReference type="Proteomes" id="UP001168528"/>
    </source>
</evidence>
<feature type="domain" description="TPM" evidence="2">
    <location>
        <begin position="43"/>
        <end position="167"/>
    </location>
</feature>
<dbReference type="Proteomes" id="UP001168528">
    <property type="component" value="Unassembled WGS sequence"/>
</dbReference>
<evidence type="ECO:0000259" key="2">
    <source>
        <dbReference type="Pfam" id="PF04536"/>
    </source>
</evidence>
<dbReference type="PANTHER" id="PTHR30373:SF2">
    <property type="entry name" value="UPF0603 PROTEIN YGCG"/>
    <property type="match status" value="1"/>
</dbReference>
<comment type="caution">
    <text evidence="3">The sequence shown here is derived from an EMBL/GenBank/DDBJ whole genome shotgun (WGS) entry which is preliminary data.</text>
</comment>
<dbReference type="Pfam" id="PF04536">
    <property type="entry name" value="TPM_phosphatase"/>
    <property type="match status" value="1"/>
</dbReference>
<name>A0ABT8R341_9BACT</name>
<dbReference type="PANTHER" id="PTHR30373">
    <property type="entry name" value="UPF0603 PROTEIN YGCG"/>
    <property type="match status" value="1"/>
</dbReference>
<keyword evidence="4" id="KW-1185">Reference proteome</keyword>
<feature type="chain" id="PRO_5046627548" evidence="1">
    <location>
        <begin position="21"/>
        <end position="170"/>
    </location>
</feature>
<evidence type="ECO:0000256" key="1">
    <source>
        <dbReference type="SAM" id="SignalP"/>
    </source>
</evidence>
<accession>A0ABT8R341</accession>
<keyword evidence="1" id="KW-0732">Signal</keyword>
<evidence type="ECO:0000313" key="3">
    <source>
        <dbReference type="EMBL" id="MDO1446526.1"/>
    </source>
</evidence>
<dbReference type="Gene3D" id="3.10.310.50">
    <property type="match status" value="1"/>
</dbReference>
<feature type="signal peptide" evidence="1">
    <location>
        <begin position="1"/>
        <end position="20"/>
    </location>
</feature>
<reference evidence="3" key="1">
    <citation type="submission" date="2023-07" db="EMBL/GenBank/DDBJ databases">
        <title>The genome sequence of Rhodocytophaga aerolata KACC 12507.</title>
        <authorList>
            <person name="Zhang X."/>
        </authorList>
    </citation>
    <scope>NUCLEOTIDE SEQUENCE</scope>
    <source>
        <strain evidence="3">KACC 12507</strain>
    </source>
</reference>
<dbReference type="RefSeq" id="WP_302037329.1">
    <property type="nucleotide sequence ID" value="NZ_JAUKPO010000004.1"/>
</dbReference>
<organism evidence="3 4">
    <name type="scientific">Rhodocytophaga aerolata</name>
    <dbReference type="NCBI Taxonomy" id="455078"/>
    <lineage>
        <taxon>Bacteria</taxon>
        <taxon>Pseudomonadati</taxon>
        <taxon>Bacteroidota</taxon>
        <taxon>Cytophagia</taxon>
        <taxon>Cytophagales</taxon>
        <taxon>Rhodocytophagaceae</taxon>
        <taxon>Rhodocytophaga</taxon>
    </lineage>
</organism>
<dbReference type="InterPro" id="IPR007621">
    <property type="entry name" value="TPM_dom"/>
</dbReference>
<gene>
    <name evidence="3" type="ORF">Q0590_09715</name>
</gene>
<sequence>MKTILLVIWLFSMVSFQTVGQTVPEATPSPSIRAVFPEPVGYVNDFEHILSPAQEKELTEQITRFEKQTSNQIAIVTIDSIAPYPTMQAYATDLSNTWGVGQKGKDNGLLIIVSARLRQARIATGLGTEKILTDEICQEIMDVHMLPQFKNGHYFNGLKTGVTELINRWK</sequence>
<proteinExistence type="predicted"/>